<feature type="domain" description="4'-phosphopantetheinyl transferase" evidence="7">
    <location>
        <begin position="121"/>
        <end position="192"/>
    </location>
</feature>
<evidence type="ECO:0008006" key="11">
    <source>
        <dbReference type="Google" id="ProtNLM"/>
    </source>
</evidence>
<reference evidence="9 10" key="1">
    <citation type="submission" date="2021-04" db="EMBL/GenBank/DDBJ databases">
        <title>Draft genome sequence of Paenibacillus cisolokensis, LC2-13A.</title>
        <authorList>
            <person name="Uke A."/>
            <person name="Chhe C."/>
            <person name="Baramee S."/>
            <person name="Kosugi A."/>
        </authorList>
    </citation>
    <scope>NUCLEOTIDE SEQUENCE [LARGE SCALE GENOMIC DNA]</scope>
    <source>
        <strain evidence="9 10">LC2-13A</strain>
    </source>
</reference>
<evidence type="ECO:0000256" key="3">
    <source>
        <dbReference type="ARBA" id="ARBA00022679"/>
    </source>
</evidence>
<dbReference type="Pfam" id="PF01648">
    <property type="entry name" value="ACPS"/>
    <property type="match status" value="1"/>
</dbReference>
<dbReference type="SUPFAM" id="SSF56214">
    <property type="entry name" value="4'-phosphopantetheinyl transferase"/>
    <property type="match status" value="2"/>
</dbReference>
<comment type="caution">
    <text evidence="9">The sequence shown here is derived from an EMBL/GenBank/DDBJ whole genome shotgun (WGS) entry which is preliminary data.</text>
</comment>
<dbReference type="PANTHER" id="PTHR12215:SF10">
    <property type="entry name" value="L-AMINOADIPATE-SEMIALDEHYDE DEHYDROGENASE-PHOSPHOPANTETHEINYL TRANSFERASE"/>
    <property type="match status" value="1"/>
</dbReference>
<evidence type="ECO:0000256" key="4">
    <source>
        <dbReference type="ARBA" id="ARBA00022723"/>
    </source>
</evidence>
<dbReference type="InterPro" id="IPR037143">
    <property type="entry name" value="4-PPantetheinyl_Trfase_dom_sf"/>
</dbReference>
<keyword evidence="4" id="KW-0479">Metal-binding</keyword>
<evidence type="ECO:0000259" key="8">
    <source>
        <dbReference type="Pfam" id="PF22624"/>
    </source>
</evidence>
<dbReference type="PANTHER" id="PTHR12215">
    <property type="entry name" value="PHOSPHOPANTETHEINE TRANSFERASE"/>
    <property type="match status" value="1"/>
</dbReference>
<evidence type="ECO:0000256" key="2">
    <source>
        <dbReference type="ARBA" id="ARBA00010990"/>
    </source>
</evidence>
<dbReference type="InterPro" id="IPR004568">
    <property type="entry name" value="Ppantetheine-prot_Trfase_dom"/>
</dbReference>
<comment type="cofactor">
    <cofactor evidence="1">
        <name>Mg(2+)</name>
        <dbReference type="ChEBI" id="CHEBI:18420"/>
    </cofactor>
</comment>
<sequence length="206" mass="23982">MPIYLRFKFPCRLNGEFMIEICALHIEKNLDIQQFESLLLLVSEEKRNRILKNVRFEDAQRSLLADVLARFMLCRSLNLSNEDITFYYNSFGKPFLKNVENVFFNVSHSGNWVVCALDNSPIGIDIEIVKPIDISIARRFFSTVEYKDIMKRTPTQREDYFYTLWTLKESYIKAIGKGLSIPLDSFSFRVKNDMKDPNGNIVAVIG</sequence>
<dbReference type="Gene3D" id="3.90.470.20">
    <property type="entry name" value="4'-phosphopantetheinyl transferase domain"/>
    <property type="match status" value="1"/>
</dbReference>
<keyword evidence="10" id="KW-1185">Reference proteome</keyword>
<dbReference type="InterPro" id="IPR055066">
    <property type="entry name" value="AASDHPPT_N"/>
</dbReference>
<dbReference type="EMBL" id="BOVJ01000074">
    <property type="protein sequence ID" value="GIQ63898.1"/>
    <property type="molecule type" value="Genomic_DNA"/>
</dbReference>
<dbReference type="NCBIfam" id="TIGR00556">
    <property type="entry name" value="pantethn_trn"/>
    <property type="match status" value="1"/>
</dbReference>
<protein>
    <recommendedName>
        <fullName evidence="11">4'-phosphopantetheinyl transferase domain-containing protein</fullName>
    </recommendedName>
</protein>
<evidence type="ECO:0000256" key="6">
    <source>
        <dbReference type="ARBA" id="ARBA00023194"/>
    </source>
</evidence>
<dbReference type="InterPro" id="IPR008278">
    <property type="entry name" value="4-PPantetheinyl_Trfase_dom"/>
</dbReference>
<comment type="similarity">
    <text evidence="2">Belongs to the P-Pant transferase superfamily. Gsp/Sfp/HetI/AcpT family.</text>
</comment>
<dbReference type="Proteomes" id="UP000680304">
    <property type="component" value="Unassembled WGS sequence"/>
</dbReference>
<dbReference type="InterPro" id="IPR050559">
    <property type="entry name" value="P-Pant_transferase_sf"/>
</dbReference>
<evidence type="ECO:0000256" key="5">
    <source>
        <dbReference type="ARBA" id="ARBA00022842"/>
    </source>
</evidence>
<evidence type="ECO:0000259" key="7">
    <source>
        <dbReference type="Pfam" id="PF01648"/>
    </source>
</evidence>
<name>A0ABQ4N6S8_9BACL</name>
<keyword evidence="3" id="KW-0808">Transferase</keyword>
<keyword evidence="6" id="KW-0045">Antibiotic biosynthesis</keyword>
<organism evidence="9 10">
    <name type="scientific">Paenibacillus cisolokensis</name>
    <dbReference type="NCBI Taxonomy" id="1658519"/>
    <lineage>
        <taxon>Bacteria</taxon>
        <taxon>Bacillati</taxon>
        <taxon>Bacillota</taxon>
        <taxon>Bacilli</taxon>
        <taxon>Bacillales</taxon>
        <taxon>Paenibacillaceae</taxon>
        <taxon>Paenibacillus</taxon>
    </lineage>
</organism>
<dbReference type="Pfam" id="PF22624">
    <property type="entry name" value="AASDHPPT_N"/>
    <property type="match status" value="1"/>
</dbReference>
<evidence type="ECO:0000256" key="1">
    <source>
        <dbReference type="ARBA" id="ARBA00001946"/>
    </source>
</evidence>
<accession>A0ABQ4N6S8</accession>
<proteinExistence type="inferred from homology"/>
<keyword evidence="5" id="KW-0460">Magnesium</keyword>
<evidence type="ECO:0000313" key="9">
    <source>
        <dbReference type="EMBL" id="GIQ63898.1"/>
    </source>
</evidence>
<gene>
    <name evidence="9" type="ORF">PACILC2_24660</name>
</gene>
<evidence type="ECO:0000313" key="10">
    <source>
        <dbReference type="Proteomes" id="UP000680304"/>
    </source>
</evidence>
<feature type="domain" description="4'-phosphopantetheinyl transferase N-terminal" evidence="8">
    <location>
        <begin position="33"/>
        <end position="116"/>
    </location>
</feature>